<evidence type="ECO:0008006" key="2">
    <source>
        <dbReference type="Google" id="ProtNLM"/>
    </source>
</evidence>
<evidence type="ECO:0000313" key="1">
    <source>
        <dbReference type="EMBL" id="KOF75609.1"/>
    </source>
</evidence>
<sequence length="105" mass="11969">MNAVGAGFHRIKVSLIRFCTDGASIVFTRKAGIVARLIQEFLNLVSWHCLSHRLQFVLADAINEINEISHIKIFFGLDLCYFFISPIIKVSLSLEPLLQNYIFEI</sequence>
<protein>
    <recommendedName>
        <fullName evidence="2">DUF4371 domain-containing protein</fullName>
    </recommendedName>
</protein>
<dbReference type="PANTHER" id="PTHR46880">
    <property type="entry name" value="RAS-ASSOCIATING DOMAIN-CONTAINING PROTEIN"/>
    <property type="match status" value="1"/>
</dbReference>
<dbReference type="PANTHER" id="PTHR46880:SF8">
    <property type="entry name" value="E3 SUMO-PROTEIN LIGASE KIAA1586"/>
    <property type="match status" value="1"/>
</dbReference>
<name>A0A0L8GFH7_OCTBM</name>
<gene>
    <name evidence="1" type="ORF">OCBIM_22034465mg</name>
</gene>
<dbReference type="EMBL" id="KQ422050">
    <property type="protein sequence ID" value="KOF75609.1"/>
    <property type="molecule type" value="Genomic_DNA"/>
</dbReference>
<proteinExistence type="predicted"/>
<accession>A0A0L8GFH7</accession>
<organism evidence="1">
    <name type="scientific">Octopus bimaculoides</name>
    <name type="common">California two-spotted octopus</name>
    <dbReference type="NCBI Taxonomy" id="37653"/>
    <lineage>
        <taxon>Eukaryota</taxon>
        <taxon>Metazoa</taxon>
        <taxon>Spiralia</taxon>
        <taxon>Lophotrochozoa</taxon>
        <taxon>Mollusca</taxon>
        <taxon>Cephalopoda</taxon>
        <taxon>Coleoidea</taxon>
        <taxon>Octopodiformes</taxon>
        <taxon>Octopoda</taxon>
        <taxon>Incirrata</taxon>
        <taxon>Octopodidae</taxon>
        <taxon>Octopus</taxon>
    </lineage>
</organism>
<dbReference type="AlphaFoldDB" id="A0A0L8GFH7"/>
<reference evidence="1" key="1">
    <citation type="submission" date="2015-07" db="EMBL/GenBank/DDBJ databases">
        <title>MeaNS - Measles Nucleotide Surveillance Program.</title>
        <authorList>
            <person name="Tran T."/>
            <person name="Druce J."/>
        </authorList>
    </citation>
    <scope>NUCLEOTIDE SEQUENCE</scope>
    <source>
        <strain evidence="1">UCB-OBI-ISO-001</strain>
        <tissue evidence="1">Gonad</tissue>
    </source>
</reference>